<accession>A0A0M0KVC2</accession>
<evidence type="ECO:0000313" key="1">
    <source>
        <dbReference type="EMBL" id="KOO42775.1"/>
    </source>
</evidence>
<proteinExistence type="predicted"/>
<dbReference type="AlphaFoldDB" id="A0A0M0KVC2"/>
<evidence type="ECO:0000313" key="2">
    <source>
        <dbReference type="Proteomes" id="UP000037558"/>
    </source>
</evidence>
<protein>
    <submittedName>
        <fullName evidence="1">Uncharacterized protein</fullName>
    </submittedName>
</protein>
<dbReference type="EMBL" id="LILC01000023">
    <property type="protein sequence ID" value="KOO42775.1"/>
    <property type="molecule type" value="Genomic_DNA"/>
</dbReference>
<dbReference type="OrthoDB" id="2905970at2"/>
<keyword evidence="2" id="KW-1185">Reference proteome</keyword>
<organism evidence="1 2">
    <name type="scientific">Priestia koreensis</name>
    <dbReference type="NCBI Taxonomy" id="284581"/>
    <lineage>
        <taxon>Bacteria</taxon>
        <taxon>Bacillati</taxon>
        <taxon>Bacillota</taxon>
        <taxon>Bacilli</taxon>
        <taxon>Bacillales</taxon>
        <taxon>Bacillaceae</taxon>
        <taxon>Priestia</taxon>
    </lineage>
</organism>
<comment type="caution">
    <text evidence="1">The sequence shown here is derived from an EMBL/GenBank/DDBJ whole genome shotgun (WGS) entry which is preliminary data.</text>
</comment>
<reference evidence="2" key="1">
    <citation type="submission" date="2015-08" db="EMBL/GenBank/DDBJ databases">
        <title>Fjat-14210 dsm16467.</title>
        <authorList>
            <person name="Liu B."/>
            <person name="Wang J."/>
            <person name="Zhu Y."/>
            <person name="Liu G."/>
            <person name="Chen Q."/>
            <person name="Chen Z."/>
            <person name="Lan J."/>
            <person name="Che J."/>
            <person name="Ge C."/>
            <person name="Shi H."/>
            <person name="Pan Z."/>
            <person name="Liu X."/>
        </authorList>
    </citation>
    <scope>NUCLEOTIDE SEQUENCE [LARGE SCALE GENOMIC DNA]</scope>
    <source>
        <strain evidence="2">DSM 16467</strain>
    </source>
</reference>
<name>A0A0M0KVC2_9BACI</name>
<dbReference type="RefSeq" id="WP_053402573.1">
    <property type="nucleotide sequence ID" value="NZ_JAUKEN010000001.1"/>
</dbReference>
<sequence length="98" mass="10794">MSYANVRFKRSNCVDPTPIIPCCIPSFVEKFINEDVDIRTKSGDVIRGIITNVNQEECYICIVVPELISPFVASKLIVLDGNQVESISALVDGDTTCI</sequence>
<dbReference type="PATRIC" id="fig|284581.3.peg.2833"/>
<dbReference type="Proteomes" id="UP000037558">
    <property type="component" value="Unassembled WGS sequence"/>
</dbReference>
<gene>
    <name evidence="1" type="ORF">AMD01_16655</name>
</gene>